<keyword evidence="2" id="KW-0472">Membrane</keyword>
<gene>
    <name evidence="3" type="ORF">F503_03493</name>
</gene>
<feature type="transmembrane region" description="Helical" evidence="2">
    <location>
        <begin position="118"/>
        <end position="141"/>
    </location>
</feature>
<dbReference type="Proteomes" id="UP000016923">
    <property type="component" value="Unassembled WGS sequence"/>
</dbReference>
<accession>S3C5E0</accession>
<dbReference type="HOGENOM" id="CLU_1156695_0_0_1"/>
<evidence type="ECO:0000313" key="3">
    <source>
        <dbReference type="EMBL" id="EPE07066.1"/>
    </source>
</evidence>
<protein>
    <submittedName>
        <fullName evidence="3">Uncharacterized protein</fullName>
    </submittedName>
</protein>
<dbReference type="EMBL" id="KE148152">
    <property type="protein sequence ID" value="EPE07066.1"/>
    <property type="molecule type" value="Genomic_DNA"/>
</dbReference>
<feature type="region of interest" description="Disordered" evidence="1">
    <location>
        <begin position="176"/>
        <end position="208"/>
    </location>
</feature>
<keyword evidence="2" id="KW-1133">Transmembrane helix</keyword>
<feature type="compositionally biased region" description="Polar residues" evidence="1">
    <location>
        <begin position="189"/>
        <end position="199"/>
    </location>
</feature>
<organism evidence="3 4">
    <name type="scientific">Ophiostoma piceae (strain UAMH 11346)</name>
    <name type="common">Sap stain fungus</name>
    <dbReference type="NCBI Taxonomy" id="1262450"/>
    <lineage>
        <taxon>Eukaryota</taxon>
        <taxon>Fungi</taxon>
        <taxon>Dikarya</taxon>
        <taxon>Ascomycota</taxon>
        <taxon>Pezizomycotina</taxon>
        <taxon>Sordariomycetes</taxon>
        <taxon>Sordariomycetidae</taxon>
        <taxon>Ophiostomatales</taxon>
        <taxon>Ophiostomataceae</taxon>
        <taxon>Ophiostoma</taxon>
    </lineage>
</organism>
<evidence type="ECO:0000313" key="4">
    <source>
        <dbReference type="Proteomes" id="UP000016923"/>
    </source>
</evidence>
<feature type="region of interest" description="Disordered" evidence="1">
    <location>
        <begin position="21"/>
        <end position="50"/>
    </location>
</feature>
<evidence type="ECO:0000256" key="1">
    <source>
        <dbReference type="SAM" id="MobiDB-lite"/>
    </source>
</evidence>
<keyword evidence="2" id="KW-0812">Transmembrane</keyword>
<proteinExistence type="predicted"/>
<dbReference type="AlphaFoldDB" id="S3C5E0"/>
<dbReference type="VEuPathDB" id="FungiDB:F503_03493"/>
<reference evidence="3 4" key="1">
    <citation type="journal article" date="2013" name="BMC Genomics">
        <title>The genome and transcriptome of the pine saprophyte Ophiostoma piceae, and a comparison with the bark beetle-associated pine pathogen Grosmannia clavigera.</title>
        <authorList>
            <person name="Haridas S."/>
            <person name="Wang Y."/>
            <person name="Lim L."/>
            <person name="Massoumi Alamouti S."/>
            <person name="Jackman S."/>
            <person name="Docking R."/>
            <person name="Robertson G."/>
            <person name="Birol I."/>
            <person name="Bohlmann J."/>
            <person name="Breuil C."/>
        </authorList>
    </citation>
    <scope>NUCLEOTIDE SEQUENCE [LARGE SCALE GENOMIC DNA]</scope>
    <source>
        <strain evidence="3 4">UAMH 11346</strain>
    </source>
</reference>
<keyword evidence="4" id="KW-1185">Reference proteome</keyword>
<evidence type="ECO:0000256" key="2">
    <source>
        <dbReference type="SAM" id="Phobius"/>
    </source>
</evidence>
<name>S3C5E0_OPHP1</name>
<sequence>MLQICRVSLTTYQRALHSRKCKTDNGRQAQADIRRSKTPRRKGPCHSLQSTSSNITGNHFVTHLLYTFFPSFQYPVALHPLHHLGIDPLPVSRSPSANDHRLNSALPARVSPIRITCIWHFFFLWFFASLIATHLTILSGLTRTTTSPPFFTSEEAAHHADDTGPDDTLDRRTSLLATSSDAPRLGRRPSQTRAGGPSTSRHDGHIDAGTRHPTIIVTVVVAAAALSPLYPSSASTIAPP</sequence>